<reference evidence="1 4" key="2">
    <citation type="submission" date="2020-07" db="EMBL/GenBank/DDBJ databases">
        <authorList>
            <person name="Feng H."/>
        </authorList>
    </citation>
    <scope>NUCLEOTIDE SEQUENCE [LARGE SCALE GENOMIC DNA]</scope>
    <source>
        <strain evidence="4">s-12</strain>
        <strain evidence="1">S-12</strain>
    </source>
</reference>
<evidence type="ECO:0000313" key="3">
    <source>
        <dbReference type="Proteomes" id="UP000472971"/>
    </source>
</evidence>
<reference evidence="2 3" key="1">
    <citation type="submission" date="2020-02" db="EMBL/GenBank/DDBJ databases">
        <title>Bacillus aquiflavi sp. nov., isolated from yellow water of strong flavor Chinese baijiu in Yibin region of China.</title>
        <authorList>
            <person name="Xie J."/>
        </authorList>
    </citation>
    <scope>NUCLEOTIDE SEQUENCE [LARGE SCALE GENOMIC DNA]</scope>
    <source>
        <strain evidence="2 3">3H-10</strain>
    </source>
</reference>
<accession>A0A6B3VYR9</accession>
<dbReference type="AlphaFoldDB" id="A0A6B3VYR9"/>
<gene>
    <name evidence="2" type="ORF">G4D64_04140</name>
    <name evidence="1" type="ORF">H1Z61_04175</name>
</gene>
<name>A0A6B3VYR9_9BACI</name>
<dbReference type="Proteomes" id="UP000570010">
    <property type="component" value="Unassembled WGS sequence"/>
</dbReference>
<dbReference type="EMBL" id="JACEIO010000006">
    <property type="protein sequence ID" value="MBA4536358.1"/>
    <property type="molecule type" value="Genomic_DNA"/>
</dbReference>
<evidence type="ECO:0000313" key="4">
    <source>
        <dbReference type="Proteomes" id="UP000570010"/>
    </source>
</evidence>
<dbReference type="EMBL" id="JAAIWN010000006">
    <property type="protein sequence ID" value="NEY80726.1"/>
    <property type="molecule type" value="Genomic_DNA"/>
</dbReference>
<dbReference type="Proteomes" id="UP000472971">
    <property type="component" value="Unassembled WGS sequence"/>
</dbReference>
<dbReference type="RefSeq" id="WP_163240407.1">
    <property type="nucleotide sequence ID" value="NZ_CP082780.1"/>
</dbReference>
<sequence>MGILKTFTTMHELIETEDVLNKSKSLNHHFDDLTVLTKKLEKLISNETSEGEGKIITAIRTEILTVSKKQLMMLDGLKEENIKHVKSYQQQIEELNRQEMVFYYEFKKSTNILAP</sequence>
<evidence type="ECO:0000313" key="1">
    <source>
        <dbReference type="EMBL" id="MBA4536358.1"/>
    </source>
</evidence>
<keyword evidence="3" id="KW-1185">Reference proteome</keyword>
<protein>
    <submittedName>
        <fullName evidence="2">Uncharacterized protein</fullName>
    </submittedName>
</protein>
<organism evidence="2 3">
    <name type="scientific">Bacillus aquiflavi</name>
    <dbReference type="NCBI Taxonomy" id="2672567"/>
    <lineage>
        <taxon>Bacteria</taxon>
        <taxon>Bacillati</taxon>
        <taxon>Bacillota</taxon>
        <taxon>Bacilli</taxon>
        <taxon>Bacillales</taxon>
        <taxon>Bacillaceae</taxon>
        <taxon>Bacillus</taxon>
    </lineage>
</organism>
<comment type="caution">
    <text evidence="2">The sequence shown here is derived from an EMBL/GenBank/DDBJ whole genome shotgun (WGS) entry which is preliminary data.</text>
</comment>
<proteinExistence type="predicted"/>
<evidence type="ECO:0000313" key="2">
    <source>
        <dbReference type="EMBL" id="NEY80726.1"/>
    </source>
</evidence>